<dbReference type="InterPro" id="IPR051681">
    <property type="entry name" value="Ser/Thr_Kinases-Pseudokinases"/>
</dbReference>
<name>A0A8J5SWV6_ZIZPA</name>
<dbReference type="InterPro" id="IPR000719">
    <property type="entry name" value="Prot_kinase_dom"/>
</dbReference>
<dbReference type="Proteomes" id="UP000729402">
    <property type="component" value="Unassembled WGS sequence"/>
</dbReference>
<dbReference type="EMBL" id="JAAALK010000283">
    <property type="protein sequence ID" value="KAG8070373.1"/>
    <property type="molecule type" value="Genomic_DNA"/>
</dbReference>
<reference evidence="2" key="1">
    <citation type="journal article" date="2021" name="bioRxiv">
        <title>Whole Genome Assembly and Annotation of Northern Wild Rice, Zizania palustris L., Supports a Whole Genome Duplication in the Zizania Genus.</title>
        <authorList>
            <person name="Haas M."/>
            <person name="Kono T."/>
            <person name="Macchietto M."/>
            <person name="Millas R."/>
            <person name="McGilp L."/>
            <person name="Shao M."/>
            <person name="Duquette J."/>
            <person name="Hirsch C.N."/>
            <person name="Kimball J."/>
        </authorList>
    </citation>
    <scope>NUCLEOTIDE SEQUENCE</scope>
    <source>
        <tissue evidence="2">Fresh leaf tissue</tissue>
    </source>
</reference>
<dbReference type="GO" id="GO:0004674">
    <property type="term" value="F:protein serine/threonine kinase activity"/>
    <property type="evidence" value="ECO:0007669"/>
    <property type="project" value="TreeGrafter"/>
</dbReference>
<dbReference type="GO" id="GO:0005524">
    <property type="term" value="F:ATP binding"/>
    <property type="evidence" value="ECO:0007669"/>
    <property type="project" value="InterPro"/>
</dbReference>
<gene>
    <name evidence="2" type="ORF">GUJ93_ZPchr0006g40813</name>
</gene>
<dbReference type="GO" id="GO:0005886">
    <property type="term" value="C:plasma membrane"/>
    <property type="evidence" value="ECO:0007669"/>
    <property type="project" value="TreeGrafter"/>
</dbReference>
<dbReference type="SMART" id="SM00220">
    <property type="entry name" value="S_TKc"/>
    <property type="match status" value="1"/>
</dbReference>
<dbReference type="InterPro" id="IPR008271">
    <property type="entry name" value="Ser/Thr_kinase_AS"/>
</dbReference>
<evidence type="ECO:0000259" key="1">
    <source>
        <dbReference type="PROSITE" id="PS50011"/>
    </source>
</evidence>
<feature type="domain" description="Protein kinase" evidence="1">
    <location>
        <begin position="81"/>
        <end position="336"/>
    </location>
</feature>
<dbReference type="PANTHER" id="PTHR44329:SF287">
    <property type="entry name" value="OS12G0605900 PROTEIN"/>
    <property type="match status" value="1"/>
</dbReference>
<keyword evidence="3" id="KW-1185">Reference proteome</keyword>
<dbReference type="Pfam" id="PF00069">
    <property type="entry name" value="Pkinase"/>
    <property type="match status" value="1"/>
</dbReference>
<sequence length="336" mass="37165">MAGAQSTATAVEQADLKATALGSFLQLGDIKEEEEEDDEYVRADLLDLATMDIKLEEHLAAKALGKREGPKAAWEIDLSSLHIQRVVAHGVHGTLFRAEYCDQDVAVKLLDWTEDGYSTPEEMAHMRESVEEVVTIWQKLDHPNITKFIGASIGITNLVIPKSDNDGTTSSNSNVPPIDRACCVVVEFLVGGTLKRHLIKHMDSKLPYKGVVRFALAMARGLSCLHSRNIVHRDVKAENMLLDGELNLKIADFGVARLEAQDPREMTRMTGTLGYMAPRFRDTHHAKGHADPAKRPNMAEVVRLLEDLDTGNGGGMLPDDRKMPGCFCPFMRRRGP</sequence>
<dbReference type="PANTHER" id="PTHR44329">
    <property type="entry name" value="SERINE/THREONINE-PROTEIN KINASE TNNI3K-RELATED"/>
    <property type="match status" value="1"/>
</dbReference>
<dbReference type="AlphaFoldDB" id="A0A8J5SWV6"/>
<evidence type="ECO:0000313" key="3">
    <source>
        <dbReference type="Proteomes" id="UP000729402"/>
    </source>
</evidence>
<dbReference type="PROSITE" id="PS50011">
    <property type="entry name" value="PROTEIN_KINASE_DOM"/>
    <property type="match status" value="1"/>
</dbReference>
<protein>
    <recommendedName>
        <fullName evidence="1">Protein kinase domain-containing protein</fullName>
    </recommendedName>
</protein>
<accession>A0A8J5SWV6</accession>
<evidence type="ECO:0000313" key="2">
    <source>
        <dbReference type="EMBL" id="KAG8070373.1"/>
    </source>
</evidence>
<organism evidence="2 3">
    <name type="scientific">Zizania palustris</name>
    <name type="common">Northern wild rice</name>
    <dbReference type="NCBI Taxonomy" id="103762"/>
    <lineage>
        <taxon>Eukaryota</taxon>
        <taxon>Viridiplantae</taxon>
        <taxon>Streptophyta</taxon>
        <taxon>Embryophyta</taxon>
        <taxon>Tracheophyta</taxon>
        <taxon>Spermatophyta</taxon>
        <taxon>Magnoliopsida</taxon>
        <taxon>Liliopsida</taxon>
        <taxon>Poales</taxon>
        <taxon>Poaceae</taxon>
        <taxon>BOP clade</taxon>
        <taxon>Oryzoideae</taxon>
        <taxon>Oryzeae</taxon>
        <taxon>Zizaniinae</taxon>
        <taxon>Zizania</taxon>
    </lineage>
</organism>
<reference evidence="2" key="2">
    <citation type="submission" date="2021-02" db="EMBL/GenBank/DDBJ databases">
        <authorList>
            <person name="Kimball J.A."/>
            <person name="Haas M.W."/>
            <person name="Macchietto M."/>
            <person name="Kono T."/>
            <person name="Duquette J."/>
            <person name="Shao M."/>
        </authorList>
    </citation>
    <scope>NUCLEOTIDE SEQUENCE</scope>
    <source>
        <tissue evidence="2">Fresh leaf tissue</tissue>
    </source>
</reference>
<dbReference type="OrthoDB" id="4062651at2759"/>
<proteinExistence type="predicted"/>
<comment type="caution">
    <text evidence="2">The sequence shown here is derived from an EMBL/GenBank/DDBJ whole genome shotgun (WGS) entry which is preliminary data.</text>
</comment>
<dbReference type="PROSITE" id="PS00108">
    <property type="entry name" value="PROTEIN_KINASE_ST"/>
    <property type="match status" value="1"/>
</dbReference>